<dbReference type="Proteomes" id="UP000887574">
    <property type="component" value="Unplaced"/>
</dbReference>
<accession>A0A915EHZ3</accession>
<sequence>MYVRKPTSSHLLSASHRHLHTQTLSKRKNSCARVLPLASIYHYPIKSIQCPASTTNNCGGEEQRLECPTLNNQSTTVPIKFSFLCSLIPAI</sequence>
<organism evidence="1 2">
    <name type="scientific">Ditylenchus dipsaci</name>
    <dbReference type="NCBI Taxonomy" id="166011"/>
    <lineage>
        <taxon>Eukaryota</taxon>
        <taxon>Metazoa</taxon>
        <taxon>Ecdysozoa</taxon>
        <taxon>Nematoda</taxon>
        <taxon>Chromadorea</taxon>
        <taxon>Rhabditida</taxon>
        <taxon>Tylenchina</taxon>
        <taxon>Tylenchomorpha</taxon>
        <taxon>Sphaerularioidea</taxon>
        <taxon>Anguinidae</taxon>
        <taxon>Anguininae</taxon>
        <taxon>Ditylenchus</taxon>
    </lineage>
</organism>
<evidence type="ECO:0000313" key="2">
    <source>
        <dbReference type="WBParaSite" id="jg6099"/>
    </source>
</evidence>
<keyword evidence="1" id="KW-1185">Reference proteome</keyword>
<dbReference type="WBParaSite" id="jg6099">
    <property type="protein sequence ID" value="jg6099"/>
    <property type="gene ID" value="jg6099"/>
</dbReference>
<dbReference type="AlphaFoldDB" id="A0A915EHZ3"/>
<reference evidence="2" key="1">
    <citation type="submission" date="2022-11" db="UniProtKB">
        <authorList>
            <consortium name="WormBaseParasite"/>
        </authorList>
    </citation>
    <scope>IDENTIFICATION</scope>
</reference>
<evidence type="ECO:0000313" key="1">
    <source>
        <dbReference type="Proteomes" id="UP000887574"/>
    </source>
</evidence>
<proteinExistence type="predicted"/>
<name>A0A915EHZ3_9BILA</name>
<protein>
    <submittedName>
        <fullName evidence="2">Uncharacterized protein</fullName>
    </submittedName>
</protein>